<evidence type="ECO:0000256" key="8">
    <source>
        <dbReference type="SAM" id="SignalP"/>
    </source>
</evidence>
<protein>
    <submittedName>
        <fullName evidence="11">TM2 domain-containing protein CG10795-like</fullName>
    </submittedName>
</protein>
<keyword evidence="6" id="KW-0472">Membrane</keyword>
<feature type="signal peptide" evidence="8">
    <location>
        <begin position="1"/>
        <end position="28"/>
    </location>
</feature>
<comment type="similarity">
    <text evidence="2">Belongs to the TM2 family.</text>
</comment>
<keyword evidence="4 8" id="KW-0732">Signal</keyword>
<proteinExistence type="inferred from homology"/>
<name>A0ABM1ETH6_PRICU</name>
<dbReference type="InterPro" id="IPR050932">
    <property type="entry name" value="TM2D1-3-like"/>
</dbReference>
<dbReference type="Proteomes" id="UP000695022">
    <property type="component" value="Unplaced"/>
</dbReference>
<dbReference type="RefSeq" id="XP_014675497.1">
    <property type="nucleotide sequence ID" value="XM_014820011.1"/>
</dbReference>
<evidence type="ECO:0000256" key="1">
    <source>
        <dbReference type="ARBA" id="ARBA00004141"/>
    </source>
</evidence>
<evidence type="ECO:0000256" key="4">
    <source>
        <dbReference type="ARBA" id="ARBA00022729"/>
    </source>
</evidence>
<dbReference type="PANTHER" id="PTHR21016:SF1">
    <property type="entry name" value="TM2 DOMAIN-CONTAINING PROTEIN 1"/>
    <property type="match status" value="1"/>
</dbReference>
<evidence type="ECO:0000259" key="9">
    <source>
        <dbReference type="Pfam" id="PF05154"/>
    </source>
</evidence>
<dbReference type="GeneID" id="106815543"/>
<evidence type="ECO:0000256" key="3">
    <source>
        <dbReference type="ARBA" id="ARBA00022692"/>
    </source>
</evidence>
<feature type="domain" description="TM2" evidence="9">
    <location>
        <begin position="100"/>
        <end position="149"/>
    </location>
</feature>
<accession>A0ABM1ETH6</accession>
<dbReference type="Pfam" id="PF05154">
    <property type="entry name" value="TM2"/>
    <property type="match status" value="1"/>
</dbReference>
<keyword evidence="5" id="KW-1133">Transmembrane helix</keyword>
<comment type="subcellular location">
    <subcellularLocation>
        <location evidence="1">Membrane</location>
        <topology evidence="1">Multi-pass membrane protein</topology>
    </subcellularLocation>
</comment>
<evidence type="ECO:0000313" key="10">
    <source>
        <dbReference type="Proteomes" id="UP000695022"/>
    </source>
</evidence>
<feature type="chain" id="PRO_5045233076" evidence="8">
    <location>
        <begin position="29"/>
        <end position="188"/>
    </location>
</feature>
<gene>
    <name evidence="11" type="primary">LOC106815543</name>
</gene>
<evidence type="ECO:0000256" key="6">
    <source>
        <dbReference type="ARBA" id="ARBA00023136"/>
    </source>
</evidence>
<evidence type="ECO:0000256" key="5">
    <source>
        <dbReference type="ARBA" id="ARBA00022989"/>
    </source>
</evidence>
<evidence type="ECO:0000256" key="2">
    <source>
        <dbReference type="ARBA" id="ARBA00008284"/>
    </source>
</evidence>
<evidence type="ECO:0000256" key="7">
    <source>
        <dbReference type="ARBA" id="ARBA00023180"/>
    </source>
</evidence>
<evidence type="ECO:0000313" key="11">
    <source>
        <dbReference type="RefSeq" id="XP_014675497.1"/>
    </source>
</evidence>
<organism evidence="10 11">
    <name type="scientific">Priapulus caudatus</name>
    <name type="common">Priapulid worm</name>
    <dbReference type="NCBI Taxonomy" id="37621"/>
    <lineage>
        <taxon>Eukaryota</taxon>
        <taxon>Metazoa</taxon>
        <taxon>Ecdysozoa</taxon>
        <taxon>Scalidophora</taxon>
        <taxon>Priapulida</taxon>
        <taxon>Priapulimorpha</taxon>
        <taxon>Priapulimorphida</taxon>
        <taxon>Priapulidae</taxon>
        <taxon>Priapulus</taxon>
    </lineage>
</organism>
<keyword evidence="10" id="KW-1185">Reference proteome</keyword>
<dbReference type="PANTHER" id="PTHR21016">
    <property type="entry name" value="BETA-AMYLOID BINDING PROTEIN-RELATED"/>
    <property type="match status" value="1"/>
</dbReference>
<keyword evidence="3" id="KW-0812">Transmembrane</keyword>
<sequence length="188" mass="20568">MAYVRFNVKSELSLSCIVLLIYFQVSKCSEESNCSKLQIGQYICFPPEINSTTQQPVGCSRQTDGSYKAYAPCVPAPRVSCTGLSQNGTFKRPVDCKPTNGKSFETALLLSVFLGMFGIDRFYLGYPALGLLKFCTLGFMFVGQLVDIVLIATQIVGPADGSSYIIDYYGAGVMHLVVDNVTYYHPTG</sequence>
<keyword evidence="7" id="KW-0325">Glycoprotein</keyword>
<dbReference type="InterPro" id="IPR007829">
    <property type="entry name" value="TM2"/>
</dbReference>
<reference evidence="11" key="1">
    <citation type="submission" date="2025-08" db="UniProtKB">
        <authorList>
            <consortium name="RefSeq"/>
        </authorList>
    </citation>
    <scope>IDENTIFICATION</scope>
</reference>